<proteinExistence type="predicted"/>
<dbReference type="GeneID" id="89998294"/>
<dbReference type="CDD" id="cd22997">
    <property type="entry name" value="GT_LH"/>
    <property type="match status" value="1"/>
</dbReference>
<keyword evidence="2" id="KW-0472">Membrane</keyword>
<keyword evidence="2" id="KW-1133">Transmembrane helix</keyword>
<name>A0ABR0RNU7_9EURO</name>
<dbReference type="PANTHER" id="PTHR36587:SF2">
    <property type="entry name" value="EXPRESSION SITE-ASSOCIATED GENE 3 (ESAG3)-LIKE PROTEIN"/>
    <property type="match status" value="1"/>
</dbReference>
<feature type="region of interest" description="Disordered" evidence="1">
    <location>
        <begin position="332"/>
        <end position="352"/>
    </location>
</feature>
<sequence length="543" mass="60426">MGTQLPVFTRRLRFNIIVATTILAFTLIFLLTVGSNRTQIYDTFSAGRQGHNGKAGVENNELSERLHVLLPATQGDVDLCKTLLTAKILGYPTPGLIAWDEEYNHPNQMAGGSHLAKVFRTLDYLESLQPAQDSDLVMMMDAYDIWFQLPPEVLIHRFHTINQAANARIQQQLGPATMDHGIEQKLIFGAGKRCAPNQLHSVACYPIPKSPLPDDLYGENTDTVIGRNKYTSHRQRYLNSGYLMGTVGDVRTLLRAAAEEIKNTPDHVELDNGSGGSDFLYHGSDQSIFNTLFGRQEYLRAYLAQENPHEGQSSLGSPGGSRLSARDAIRRSTFGAQGRQSSKRTTSKTSLEGIEIMDPLNPPFTHEIIEAATDAEMQQWELGIGLDYFSDLGHQTVNSEHDVKWLTFADEPLDLGFPGKNKFDCPPRVDKDSALADITNSTTPFAGASNEAGARWEQLPLYTNLCIGKVPVMVHHNGDKGARGYRWPDMWFHGKLEAMLHRQLEAENAQTNRKSSNVIAWTDKGAELSWNDLCGVYESSIYE</sequence>
<dbReference type="RefSeq" id="XP_064730372.1">
    <property type="nucleotide sequence ID" value="XM_064873268.1"/>
</dbReference>
<reference evidence="3 4" key="1">
    <citation type="journal article" date="2023" name="Res Sq">
        <title>Genomic and morphological characterization of Knufia obscura isolated from the Mars 2020 spacecraft assembly facility.</title>
        <authorList>
            <person name="Chander A.M."/>
            <person name="Teixeira M.M."/>
            <person name="Singh N.K."/>
            <person name="Williams M.P."/>
            <person name="Parker C.W."/>
            <person name="Leo P."/>
            <person name="Stajich J.E."/>
            <person name="Torok T."/>
            <person name="Tighe S."/>
            <person name="Mason C.E."/>
            <person name="Venkateswaran K."/>
        </authorList>
    </citation>
    <scope>NUCLEOTIDE SEQUENCE [LARGE SCALE GENOMIC DNA]</scope>
    <source>
        <strain evidence="3 4">CCFEE 5817</strain>
    </source>
</reference>
<evidence type="ECO:0000313" key="4">
    <source>
        <dbReference type="Proteomes" id="UP001334248"/>
    </source>
</evidence>
<accession>A0ABR0RNU7</accession>
<dbReference type="EMBL" id="JAVHJV010000005">
    <property type="protein sequence ID" value="KAK5942282.1"/>
    <property type="molecule type" value="Genomic_DNA"/>
</dbReference>
<feature type="transmembrane region" description="Helical" evidence="2">
    <location>
        <begin position="12"/>
        <end position="33"/>
    </location>
</feature>
<evidence type="ECO:0000256" key="1">
    <source>
        <dbReference type="SAM" id="MobiDB-lite"/>
    </source>
</evidence>
<organism evidence="3 4">
    <name type="scientific">Knufia obscura</name>
    <dbReference type="NCBI Taxonomy" id="1635080"/>
    <lineage>
        <taxon>Eukaryota</taxon>
        <taxon>Fungi</taxon>
        <taxon>Dikarya</taxon>
        <taxon>Ascomycota</taxon>
        <taxon>Pezizomycotina</taxon>
        <taxon>Eurotiomycetes</taxon>
        <taxon>Chaetothyriomycetidae</taxon>
        <taxon>Chaetothyriales</taxon>
        <taxon>Trichomeriaceae</taxon>
        <taxon>Knufia</taxon>
    </lineage>
</organism>
<evidence type="ECO:0000313" key="3">
    <source>
        <dbReference type="EMBL" id="KAK5942282.1"/>
    </source>
</evidence>
<protein>
    <submittedName>
        <fullName evidence="3">Uncharacterized protein</fullName>
    </submittedName>
</protein>
<dbReference type="Proteomes" id="UP001334248">
    <property type="component" value="Unassembled WGS sequence"/>
</dbReference>
<comment type="caution">
    <text evidence="3">The sequence shown here is derived from an EMBL/GenBank/DDBJ whole genome shotgun (WGS) entry which is preliminary data.</text>
</comment>
<dbReference type="PANTHER" id="PTHR36587">
    <property type="entry name" value="EXPRESSION SITE-ASSOCIATED GENE 3 (ESAG3)-LIKE PROTEIN"/>
    <property type="match status" value="1"/>
</dbReference>
<gene>
    <name evidence="3" type="ORF">PMZ80_004845</name>
</gene>
<keyword evidence="4" id="KW-1185">Reference proteome</keyword>
<keyword evidence="2" id="KW-0812">Transmembrane</keyword>
<evidence type="ECO:0000256" key="2">
    <source>
        <dbReference type="SAM" id="Phobius"/>
    </source>
</evidence>